<accession>A0A150FVR8</accession>
<dbReference type="AlphaFoldDB" id="A0A150FVR8"/>
<gene>
    <name evidence="1" type="ORF">GPECTOR_310g848</name>
</gene>
<organism evidence="1 2">
    <name type="scientific">Gonium pectorale</name>
    <name type="common">Green alga</name>
    <dbReference type="NCBI Taxonomy" id="33097"/>
    <lineage>
        <taxon>Eukaryota</taxon>
        <taxon>Viridiplantae</taxon>
        <taxon>Chlorophyta</taxon>
        <taxon>core chlorophytes</taxon>
        <taxon>Chlorophyceae</taxon>
        <taxon>CS clade</taxon>
        <taxon>Chlamydomonadales</taxon>
        <taxon>Volvocaceae</taxon>
        <taxon>Gonium</taxon>
    </lineage>
</organism>
<evidence type="ECO:0000313" key="1">
    <source>
        <dbReference type="EMBL" id="KXZ41712.1"/>
    </source>
</evidence>
<name>A0A150FVR8_GONPE</name>
<reference evidence="2" key="1">
    <citation type="journal article" date="2016" name="Nat. Commun.">
        <title>The Gonium pectorale genome demonstrates co-option of cell cycle regulation during the evolution of multicellularity.</title>
        <authorList>
            <person name="Hanschen E.R."/>
            <person name="Marriage T.N."/>
            <person name="Ferris P.J."/>
            <person name="Hamaji T."/>
            <person name="Toyoda A."/>
            <person name="Fujiyama A."/>
            <person name="Neme R."/>
            <person name="Noguchi H."/>
            <person name="Minakuchi Y."/>
            <person name="Suzuki M."/>
            <person name="Kawai-Toyooka H."/>
            <person name="Smith D.R."/>
            <person name="Sparks H."/>
            <person name="Anderson J."/>
            <person name="Bakaric R."/>
            <person name="Luria V."/>
            <person name="Karger A."/>
            <person name="Kirschner M.W."/>
            <person name="Durand P.M."/>
            <person name="Michod R.E."/>
            <person name="Nozaki H."/>
            <person name="Olson B.J."/>
        </authorList>
    </citation>
    <scope>NUCLEOTIDE SEQUENCE [LARGE SCALE GENOMIC DNA]</scope>
    <source>
        <strain evidence="2">NIES-2863</strain>
    </source>
</reference>
<sequence>MEDPARNPRFVGLKAPHALIVGLKRNVALNNRIGELKLDTYNPTSNRIGVRHIRPATTPPGEEQGLDPKNYMIPLENLVLLELAWEGEDFNTRFPDKRSLIAVVFAAALHYKPITAALFTDPVNEEFLEQLLPGNDAALDALGGPKGYLQWMNDAINVGVPAQRFYYAGFMPSYVPLVLSSIGVGNTGPLAEPNAIITTAGDNFGVFGGGMVVFGSLGVSEGLDGGSLTEAGRATWLNASVQLMG</sequence>
<proteinExistence type="predicted"/>
<protein>
    <submittedName>
        <fullName evidence="1">Uncharacterized protein</fullName>
    </submittedName>
</protein>
<dbReference type="Proteomes" id="UP000075714">
    <property type="component" value="Unassembled WGS sequence"/>
</dbReference>
<evidence type="ECO:0000313" key="2">
    <source>
        <dbReference type="Proteomes" id="UP000075714"/>
    </source>
</evidence>
<dbReference type="EMBL" id="LSYV01000308">
    <property type="protein sequence ID" value="KXZ41712.1"/>
    <property type="molecule type" value="Genomic_DNA"/>
</dbReference>
<comment type="caution">
    <text evidence="1">The sequence shown here is derived from an EMBL/GenBank/DDBJ whole genome shotgun (WGS) entry which is preliminary data.</text>
</comment>
<keyword evidence="2" id="KW-1185">Reference proteome</keyword>